<gene>
    <name evidence="2" type="ORF">MIMGU_mgv1a011256mg</name>
</gene>
<keyword evidence="3" id="KW-1185">Reference proteome</keyword>
<name>A0A022Q4J0_ERYGU</name>
<dbReference type="EMBL" id="KI632161">
    <property type="protein sequence ID" value="EYU23592.1"/>
    <property type="molecule type" value="Genomic_DNA"/>
</dbReference>
<dbReference type="AlphaFoldDB" id="A0A022Q4J0"/>
<accession>A0A022Q4J0</accession>
<proteinExistence type="predicted"/>
<dbReference type="eggNOG" id="ENOG502QWTR">
    <property type="taxonomic scope" value="Eukaryota"/>
</dbReference>
<protein>
    <submittedName>
        <fullName evidence="2">Uncharacterized protein</fullName>
    </submittedName>
</protein>
<feature type="compositionally biased region" description="Polar residues" evidence="1">
    <location>
        <begin position="270"/>
        <end position="288"/>
    </location>
</feature>
<sequence length="288" mass="32284">MDVWVVAAAAGAGYVAQRLKNLSKGKRLDSFPDNLNIVKPDSSSVRQNVKEKSSPLVRVFSRKQIVEERENEQPCEEEAGSAAEKTSISGYEDETLATMDIFANRMGFLSSEDFRGDWEHRVPSDVDEVFTSDSLRRTSSSEMGFSYGFGRNRSSLRCRRVNNEAIKPQTSLESCLMAQLYDQHAKFEEYTYSSLRRLKKPSLRPFIVTDGSRIISSPPREHAFNGLTGKGECKLRDDIHSQENNTVLGVPKLPNVVSGRDKNVQALRRNGSNEMARRNQNSPQGGTI</sequence>
<evidence type="ECO:0000313" key="2">
    <source>
        <dbReference type="EMBL" id="EYU23592.1"/>
    </source>
</evidence>
<dbReference type="STRING" id="4155.A0A022Q4J0"/>
<evidence type="ECO:0000256" key="1">
    <source>
        <dbReference type="SAM" id="MobiDB-lite"/>
    </source>
</evidence>
<evidence type="ECO:0000313" key="3">
    <source>
        <dbReference type="Proteomes" id="UP000030748"/>
    </source>
</evidence>
<organism evidence="2 3">
    <name type="scientific">Erythranthe guttata</name>
    <name type="common">Yellow monkey flower</name>
    <name type="synonym">Mimulus guttatus</name>
    <dbReference type="NCBI Taxonomy" id="4155"/>
    <lineage>
        <taxon>Eukaryota</taxon>
        <taxon>Viridiplantae</taxon>
        <taxon>Streptophyta</taxon>
        <taxon>Embryophyta</taxon>
        <taxon>Tracheophyta</taxon>
        <taxon>Spermatophyta</taxon>
        <taxon>Magnoliopsida</taxon>
        <taxon>eudicotyledons</taxon>
        <taxon>Gunneridae</taxon>
        <taxon>Pentapetalae</taxon>
        <taxon>asterids</taxon>
        <taxon>lamiids</taxon>
        <taxon>Lamiales</taxon>
        <taxon>Phrymaceae</taxon>
        <taxon>Erythranthe</taxon>
    </lineage>
</organism>
<dbReference type="Proteomes" id="UP000030748">
    <property type="component" value="Unassembled WGS sequence"/>
</dbReference>
<feature type="region of interest" description="Disordered" evidence="1">
    <location>
        <begin position="269"/>
        <end position="288"/>
    </location>
</feature>
<reference evidence="2 3" key="1">
    <citation type="journal article" date="2013" name="Proc. Natl. Acad. Sci. U.S.A.">
        <title>Fine-scale variation in meiotic recombination in Mimulus inferred from population shotgun sequencing.</title>
        <authorList>
            <person name="Hellsten U."/>
            <person name="Wright K.M."/>
            <person name="Jenkins J."/>
            <person name="Shu S."/>
            <person name="Yuan Y."/>
            <person name="Wessler S.R."/>
            <person name="Schmutz J."/>
            <person name="Willis J.H."/>
            <person name="Rokhsar D.S."/>
        </authorList>
    </citation>
    <scope>NUCLEOTIDE SEQUENCE [LARGE SCALE GENOMIC DNA]</scope>
    <source>
        <strain evidence="3">cv. DUN x IM62</strain>
    </source>
</reference>